<dbReference type="EMBL" id="SBLB01000001">
    <property type="protein sequence ID" value="RYC71419.1"/>
    <property type="molecule type" value="Genomic_DNA"/>
</dbReference>
<dbReference type="Proteomes" id="UP000290407">
    <property type="component" value="Unassembled WGS sequence"/>
</dbReference>
<reference evidence="1 2" key="1">
    <citation type="submission" date="2019-01" db="EMBL/GenBank/DDBJ databases">
        <title>Spirosoma flava sp. nov., a propanil-degrading bacterium isolated from herbicide-contaminated soil.</title>
        <authorList>
            <person name="Zhang L."/>
            <person name="Jiang J.-D."/>
        </authorList>
    </citation>
    <scope>NUCLEOTIDE SEQUENCE [LARGE SCALE GENOMIC DNA]</scope>
    <source>
        <strain evidence="1 2">TY50</strain>
    </source>
</reference>
<comment type="caution">
    <text evidence="1">The sequence shown here is derived from an EMBL/GenBank/DDBJ whole genome shotgun (WGS) entry which is preliminary data.</text>
</comment>
<evidence type="ECO:0000313" key="1">
    <source>
        <dbReference type="EMBL" id="RYC71419.1"/>
    </source>
</evidence>
<proteinExistence type="predicted"/>
<sequence>MVVPMNAVNQADQTLHSLAQLLALTAMQWLPSRPDDSQTNLCWNSDRHRLEGRPFTHNGHQLRLVIDMNTFTLQFIDEREHISATFSPENRTPADALIWWTSQMQAWGMAGGNPLNYQLDQPPVAAQAVYKRPAELLTWAHWRTTANAALKTLNEWSGRESDIRIWPHHFDTGVYYAQTDPDGREKAAIWAGYAIADSVCSEPYFYLSGYQRGQAVGFGAAPALSAGQWRVGPDWQGALLPISEAADTAHIALFFQESYSWLAETGLPDWINSVEDRR</sequence>
<evidence type="ECO:0000313" key="2">
    <source>
        <dbReference type="Proteomes" id="UP000290407"/>
    </source>
</evidence>
<protein>
    <submittedName>
        <fullName evidence="1">Uncharacterized protein</fullName>
    </submittedName>
</protein>
<accession>A0A4Q2UWQ4</accession>
<dbReference type="AlphaFoldDB" id="A0A4Q2UWQ4"/>
<name>A0A4Q2UWQ4_9BACT</name>
<gene>
    <name evidence="1" type="ORF">EQG79_04540</name>
</gene>
<organism evidence="1 2">
    <name type="scientific">Spirosoma sordidisoli</name>
    <dbReference type="NCBI Taxonomy" id="2502893"/>
    <lineage>
        <taxon>Bacteria</taxon>
        <taxon>Pseudomonadati</taxon>
        <taxon>Bacteroidota</taxon>
        <taxon>Cytophagia</taxon>
        <taxon>Cytophagales</taxon>
        <taxon>Cytophagaceae</taxon>
        <taxon>Spirosoma</taxon>
    </lineage>
</organism>
<keyword evidence="2" id="KW-1185">Reference proteome</keyword>